<dbReference type="InterPro" id="IPR036390">
    <property type="entry name" value="WH_DNA-bd_sf"/>
</dbReference>
<dbReference type="CDD" id="cd05466">
    <property type="entry name" value="PBP2_LTTR_substrate"/>
    <property type="match status" value="1"/>
</dbReference>
<evidence type="ECO:0000313" key="7">
    <source>
        <dbReference type="Proteomes" id="UP001519292"/>
    </source>
</evidence>
<reference evidence="6 7" key="1">
    <citation type="submission" date="2021-03" db="EMBL/GenBank/DDBJ databases">
        <title>Genomic Encyclopedia of Type Strains, Phase IV (KMG-IV): sequencing the most valuable type-strain genomes for metagenomic binning, comparative biology and taxonomic classification.</title>
        <authorList>
            <person name="Goeker M."/>
        </authorList>
    </citation>
    <scope>NUCLEOTIDE SEQUENCE [LARGE SCALE GENOMIC DNA]</scope>
    <source>
        <strain evidence="6 7">DSM 101872</strain>
    </source>
</reference>
<dbReference type="Pfam" id="PF03466">
    <property type="entry name" value="LysR_substrate"/>
    <property type="match status" value="1"/>
</dbReference>
<evidence type="ECO:0000256" key="3">
    <source>
        <dbReference type="ARBA" id="ARBA00023125"/>
    </source>
</evidence>
<dbReference type="Gene3D" id="3.40.190.290">
    <property type="match status" value="1"/>
</dbReference>
<gene>
    <name evidence="6" type="ORF">J2Z60_001962</name>
</gene>
<dbReference type="GO" id="GO:0003677">
    <property type="term" value="F:DNA binding"/>
    <property type="evidence" value="ECO:0007669"/>
    <property type="project" value="UniProtKB-KW"/>
</dbReference>
<dbReference type="PANTHER" id="PTHR30126:SF96">
    <property type="entry name" value="TRANSCRIPTIONAL REGULATORY PROTEIN, LYSR FAMILY"/>
    <property type="match status" value="1"/>
</dbReference>
<protein>
    <submittedName>
        <fullName evidence="6">DNA-binding transcriptional LysR family regulator</fullName>
    </submittedName>
</protein>
<dbReference type="PANTHER" id="PTHR30126">
    <property type="entry name" value="HTH-TYPE TRANSCRIPTIONAL REGULATOR"/>
    <property type="match status" value="1"/>
</dbReference>
<dbReference type="EMBL" id="JAGGLU010000014">
    <property type="protein sequence ID" value="MBP2058771.1"/>
    <property type="molecule type" value="Genomic_DNA"/>
</dbReference>
<sequence length="308" mass="35072">MNNSDTMMAYLDMLLKESNFHKAAEKLYISQPYLSKLIKQLENKLGTKVLNHDTVPFSLTDAGLVYYHYLENISSQNHHLTQQLQRFIDNDKEIIRIAVLESLGTFLLPKILPQFLKEHPNVKIQIAEGFPNMSEERLLNNHVDCYMGQTPETLSQGIKAHVNGGEVYYIVIPEESKYFIKNKFILSPDSYNLEDLLQEPFILSSPDSAIRHQVNGLFQTYKIVPKISMITNSVITAANLSINGLGLTFSCASVLKRIQEKPINLYPLDPNLIKVRYFIGTKKGSQLSPALQDLVTTFEKVPLQENIR</sequence>
<evidence type="ECO:0000256" key="1">
    <source>
        <dbReference type="ARBA" id="ARBA00009437"/>
    </source>
</evidence>
<comment type="caution">
    <text evidence="6">The sequence shown here is derived from an EMBL/GenBank/DDBJ whole genome shotgun (WGS) entry which is preliminary data.</text>
</comment>
<dbReference type="SUPFAM" id="SSF53850">
    <property type="entry name" value="Periplasmic binding protein-like II"/>
    <property type="match status" value="1"/>
</dbReference>
<dbReference type="InterPro" id="IPR000847">
    <property type="entry name" value="LysR_HTH_N"/>
</dbReference>
<evidence type="ECO:0000256" key="2">
    <source>
        <dbReference type="ARBA" id="ARBA00023015"/>
    </source>
</evidence>
<dbReference type="SUPFAM" id="SSF46785">
    <property type="entry name" value="Winged helix' DNA-binding domain"/>
    <property type="match status" value="1"/>
</dbReference>
<keyword evidence="3 6" id="KW-0238">DNA-binding</keyword>
<dbReference type="PRINTS" id="PR00039">
    <property type="entry name" value="HTHLYSR"/>
</dbReference>
<dbReference type="InterPro" id="IPR036388">
    <property type="entry name" value="WH-like_DNA-bd_sf"/>
</dbReference>
<name>A0ABS4MHF2_9LACO</name>
<evidence type="ECO:0000259" key="5">
    <source>
        <dbReference type="PROSITE" id="PS50931"/>
    </source>
</evidence>
<dbReference type="Pfam" id="PF00126">
    <property type="entry name" value="HTH_1"/>
    <property type="match status" value="1"/>
</dbReference>
<keyword evidence="7" id="KW-1185">Reference proteome</keyword>
<dbReference type="Gene3D" id="1.10.10.10">
    <property type="entry name" value="Winged helix-like DNA-binding domain superfamily/Winged helix DNA-binding domain"/>
    <property type="match status" value="1"/>
</dbReference>
<dbReference type="PROSITE" id="PS50931">
    <property type="entry name" value="HTH_LYSR"/>
    <property type="match status" value="1"/>
</dbReference>
<proteinExistence type="inferred from homology"/>
<feature type="domain" description="HTH lysR-type" evidence="5">
    <location>
        <begin position="1"/>
        <end position="60"/>
    </location>
</feature>
<dbReference type="RefSeq" id="WP_209687490.1">
    <property type="nucleotide sequence ID" value="NZ_JAGGLU010000014.1"/>
</dbReference>
<dbReference type="InterPro" id="IPR005119">
    <property type="entry name" value="LysR_subst-bd"/>
</dbReference>
<keyword evidence="4" id="KW-0804">Transcription</keyword>
<keyword evidence="2" id="KW-0805">Transcription regulation</keyword>
<dbReference type="Proteomes" id="UP001519292">
    <property type="component" value="Unassembled WGS sequence"/>
</dbReference>
<evidence type="ECO:0000313" key="6">
    <source>
        <dbReference type="EMBL" id="MBP2058771.1"/>
    </source>
</evidence>
<organism evidence="6 7">
    <name type="scientific">Lactobacillus colini</name>
    <dbReference type="NCBI Taxonomy" id="1819254"/>
    <lineage>
        <taxon>Bacteria</taxon>
        <taxon>Bacillati</taxon>
        <taxon>Bacillota</taxon>
        <taxon>Bacilli</taxon>
        <taxon>Lactobacillales</taxon>
        <taxon>Lactobacillaceae</taxon>
        <taxon>Lactobacillus</taxon>
    </lineage>
</organism>
<evidence type="ECO:0000256" key="4">
    <source>
        <dbReference type="ARBA" id="ARBA00023163"/>
    </source>
</evidence>
<accession>A0ABS4MHF2</accession>
<comment type="similarity">
    <text evidence="1">Belongs to the LysR transcriptional regulatory family.</text>
</comment>